<evidence type="ECO:0008006" key="3">
    <source>
        <dbReference type="Google" id="ProtNLM"/>
    </source>
</evidence>
<gene>
    <name evidence="1" type="ORF">PHMEG_00015291</name>
</gene>
<dbReference type="OrthoDB" id="115214at2759"/>
<sequence>MDVKTGFLNGFLEEERYWFNTKVSKSQGRNTLLYGLKQASRVSYNTLAAFLENLGIHPTLVSELKSALKKRFSMTDLGEHKYASKILDRFSDYIPYPIATPAVRSVPRSISNRSIDAPEKDAMKSFPYGEAVGSISYLMVDALSDMTFYMREVSEFLADPLMESGTRKQVSKV</sequence>
<evidence type="ECO:0000313" key="2">
    <source>
        <dbReference type="Proteomes" id="UP000198211"/>
    </source>
</evidence>
<evidence type="ECO:0000313" key="1">
    <source>
        <dbReference type="EMBL" id="OWZ11652.1"/>
    </source>
</evidence>
<name>A0A225W281_9STRA</name>
<keyword evidence="2" id="KW-1185">Reference proteome</keyword>
<accession>A0A225W281</accession>
<dbReference type="Proteomes" id="UP000198211">
    <property type="component" value="Unassembled WGS sequence"/>
</dbReference>
<comment type="caution">
    <text evidence="1">The sequence shown here is derived from an EMBL/GenBank/DDBJ whole genome shotgun (WGS) entry which is preliminary data.</text>
</comment>
<protein>
    <recommendedName>
        <fullName evidence="3">Reverse transcriptase Ty1/copia-type domain-containing protein</fullName>
    </recommendedName>
</protein>
<dbReference type="AlphaFoldDB" id="A0A225W281"/>
<organism evidence="1 2">
    <name type="scientific">Phytophthora megakarya</name>
    <dbReference type="NCBI Taxonomy" id="4795"/>
    <lineage>
        <taxon>Eukaryota</taxon>
        <taxon>Sar</taxon>
        <taxon>Stramenopiles</taxon>
        <taxon>Oomycota</taxon>
        <taxon>Peronosporomycetes</taxon>
        <taxon>Peronosporales</taxon>
        <taxon>Peronosporaceae</taxon>
        <taxon>Phytophthora</taxon>
    </lineage>
</organism>
<proteinExistence type="predicted"/>
<reference evidence="2" key="1">
    <citation type="submission" date="2017-03" db="EMBL/GenBank/DDBJ databases">
        <title>Phytopthora megakarya and P. palmivora, two closely related causual agents of cacao black pod achieved similar genome size and gene model numbers by different mechanisms.</title>
        <authorList>
            <person name="Ali S."/>
            <person name="Shao J."/>
            <person name="Larry D.J."/>
            <person name="Kronmiller B."/>
            <person name="Shen D."/>
            <person name="Strem M.D."/>
            <person name="Melnick R.L."/>
            <person name="Guiltinan M.J."/>
            <person name="Tyler B.M."/>
            <person name="Meinhardt L.W."/>
            <person name="Bailey B.A."/>
        </authorList>
    </citation>
    <scope>NUCLEOTIDE SEQUENCE [LARGE SCALE GENOMIC DNA]</scope>
    <source>
        <strain evidence="2">zdho120</strain>
    </source>
</reference>
<dbReference type="EMBL" id="NBNE01002067">
    <property type="protein sequence ID" value="OWZ11652.1"/>
    <property type="molecule type" value="Genomic_DNA"/>
</dbReference>